<evidence type="ECO:0000313" key="1">
    <source>
        <dbReference type="EMBL" id="RQT33462.1"/>
    </source>
</evidence>
<comment type="caution">
    <text evidence="1">The sequence shown here is derived from an EMBL/GenBank/DDBJ whole genome shotgun (WGS) entry which is preliminary data.</text>
</comment>
<protein>
    <submittedName>
        <fullName evidence="1">AlpA family phage regulatory protein</fullName>
    </submittedName>
</protein>
<dbReference type="Proteomes" id="UP000269271">
    <property type="component" value="Unassembled WGS sequence"/>
</dbReference>
<sequence>MHKHVDTLPEVGHSRWRQIAPFVGVCRETWRKLCQAGRAPQPIQLSPRCTVWKNTEIHRYLSDPLRYRDE</sequence>
<name>A0A3N8RC40_9BURK</name>
<gene>
    <name evidence="1" type="ORF">DF037_07715</name>
</gene>
<organism evidence="1 2">
    <name type="scientific">Burkholderia contaminans</name>
    <dbReference type="NCBI Taxonomy" id="488447"/>
    <lineage>
        <taxon>Bacteria</taxon>
        <taxon>Pseudomonadati</taxon>
        <taxon>Pseudomonadota</taxon>
        <taxon>Betaproteobacteria</taxon>
        <taxon>Burkholderiales</taxon>
        <taxon>Burkholderiaceae</taxon>
        <taxon>Burkholderia</taxon>
        <taxon>Burkholderia cepacia complex</taxon>
    </lineage>
</organism>
<dbReference type="AlphaFoldDB" id="A0A3N8RC40"/>
<accession>A0A3N8RC40</accession>
<reference evidence="1 2" key="1">
    <citation type="submission" date="2018-08" db="EMBL/GenBank/DDBJ databases">
        <title>Comparative analysis of Burkholderia isolates from Puerto Rico.</title>
        <authorList>
            <person name="Hall C."/>
            <person name="Sahl J."/>
            <person name="Wagner D."/>
        </authorList>
    </citation>
    <scope>NUCLEOTIDE SEQUENCE [LARGE SCALE GENOMIC DNA]</scope>
    <source>
        <strain evidence="1 2">Bp9001</strain>
    </source>
</reference>
<proteinExistence type="predicted"/>
<dbReference type="EMBL" id="QTQX01000004">
    <property type="protein sequence ID" value="RQT33462.1"/>
    <property type="molecule type" value="Genomic_DNA"/>
</dbReference>
<evidence type="ECO:0000313" key="2">
    <source>
        <dbReference type="Proteomes" id="UP000269271"/>
    </source>
</evidence>